<dbReference type="GO" id="GO:0016740">
    <property type="term" value="F:transferase activity"/>
    <property type="evidence" value="ECO:0007669"/>
    <property type="project" value="UniProtKB-KW"/>
</dbReference>
<keyword evidence="4 7" id="KW-0133">Cell shape</keyword>
<evidence type="ECO:0000256" key="7">
    <source>
        <dbReference type="PROSITE-ProRule" id="PRU01373"/>
    </source>
</evidence>
<feature type="signal peptide" evidence="8">
    <location>
        <begin position="1"/>
        <end position="20"/>
    </location>
</feature>
<evidence type="ECO:0000256" key="2">
    <source>
        <dbReference type="ARBA" id="ARBA00005992"/>
    </source>
</evidence>
<organism evidence="10 11">
    <name type="scientific">Roseivivax halodurans JCM 10272</name>
    <dbReference type="NCBI Taxonomy" id="1449350"/>
    <lineage>
        <taxon>Bacteria</taxon>
        <taxon>Pseudomonadati</taxon>
        <taxon>Pseudomonadota</taxon>
        <taxon>Alphaproteobacteria</taxon>
        <taxon>Rhodobacterales</taxon>
        <taxon>Roseobacteraceae</taxon>
        <taxon>Roseivivax</taxon>
    </lineage>
</organism>
<dbReference type="PROSITE" id="PS52029">
    <property type="entry name" value="LD_TPASE"/>
    <property type="match status" value="1"/>
</dbReference>
<comment type="caution">
    <text evidence="10">The sequence shown here is derived from an EMBL/GenBank/DDBJ whole genome shotgun (WGS) entry which is preliminary data.</text>
</comment>
<evidence type="ECO:0000256" key="6">
    <source>
        <dbReference type="ARBA" id="ARBA00023316"/>
    </source>
</evidence>
<feature type="active site" description="Nucleophile" evidence="7">
    <location>
        <position position="142"/>
    </location>
</feature>
<dbReference type="Gene3D" id="2.40.440.10">
    <property type="entry name" value="L,D-transpeptidase catalytic domain-like"/>
    <property type="match status" value="1"/>
</dbReference>
<evidence type="ECO:0000313" key="10">
    <source>
        <dbReference type="EMBL" id="ETX15032.1"/>
    </source>
</evidence>
<comment type="pathway">
    <text evidence="1 7">Cell wall biogenesis; peptidoglycan biosynthesis.</text>
</comment>
<feature type="domain" description="L,D-TPase catalytic" evidence="9">
    <location>
        <begin position="33"/>
        <end position="166"/>
    </location>
</feature>
<dbReference type="eggNOG" id="COG3034">
    <property type="taxonomic scope" value="Bacteria"/>
</dbReference>
<dbReference type="PANTHER" id="PTHR36699:SF1">
    <property type="entry name" value="L,D-TRANSPEPTIDASE YAFK-RELATED"/>
    <property type="match status" value="1"/>
</dbReference>
<evidence type="ECO:0000256" key="8">
    <source>
        <dbReference type="SAM" id="SignalP"/>
    </source>
</evidence>
<evidence type="ECO:0000256" key="3">
    <source>
        <dbReference type="ARBA" id="ARBA00022679"/>
    </source>
</evidence>
<proteinExistence type="inferred from homology"/>
<evidence type="ECO:0000313" key="11">
    <source>
        <dbReference type="Proteomes" id="UP000022447"/>
    </source>
</evidence>
<name>X7EGI7_9RHOB</name>
<evidence type="ECO:0000256" key="1">
    <source>
        <dbReference type="ARBA" id="ARBA00004752"/>
    </source>
</evidence>
<protein>
    <recommendedName>
        <fullName evidence="9">L,D-TPase catalytic domain-containing protein</fullName>
    </recommendedName>
</protein>
<dbReference type="PATRIC" id="fig|1449350.3.peg.1854"/>
<evidence type="ECO:0000256" key="5">
    <source>
        <dbReference type="ARBA" id="ARBA00022984"/>
    </source>
</evidence>
<keyword evidence="8" id="KW-0732">Signal</keyword>
<sequence length="179" mass="19892">MTKFRIIAVVLAATLLSACGSSKFRTYNGPEVTQVVVDKGQRRMFLMHHNRVLKQYPVQLGFAPSGHKMVEGDGRTPEGHYVIDRRNPNSKFHLSIGIDYPNQRDMALAEALGKSPGGDIFIHGGPPRGTKIDGKSDWTWGCIAITDKQMEQVYAMVKNGTPIYIAPADLRQRARVQGR</sequence>
<dbReference type="Proteomes" id="UP000022447">
    <property type="component" value="Unassembled WGS sequence"/>
</dbReference>
<dbReference type="CDD" id="cd16913">
    <property type="entry name" value="YkuD_like"/>
    <property type="match status" value="1"/>
</dbReference>
<dbReference type="PANTHER" id="PTHR36699">
    <property type="entry name" value="LD-TRANSPEPTIDASE"/>
    <property type="match status" value="1"/>
</dbReference>
<dbReference type="InterPro" id="IPR038063">
    <property type="entry name" value="Transpep_catalytic_dom"/>
</dbReference>
<evidence type="ECO:0000259" key="9">
    <source>
        <dbReference type="PROSITE" id="PS52029"/>
    </source>
</evidence>
<accession>X7EGI7</accession>
<keyword evidence="3" id="KW-0808">Transferase</keyword>
<keyword evidence="11" id="KW-1185">Reference proteome</keyword>
<dbReference type="STRING" id="1449350.OCH239_19745"/>
<dbReference type="GO" id="GO:0008360">
    <property type="term" value="P:regulation of cell shape"/>
    <property type="evidence" value="ECO:0007669"/>
    <property type="project" value="UniProtKB-UniRule"/>
</dbReference>
<dbReference type="Pfam" id="PF03734">
    <property type="entry name" value="YkuD"/>
    <property type="match status" value="1"/>
</dbReference>
<feature type="chain" id="PRO_5004978343" description="L,D-TPase catalytic domain-containing protein" evidence="8">
    <location>
        <begin position="21"/>
        <end position="179"/>
    </location>
</feature>
<dbReference type="RefSeq" id="WP_051489389.1">
    <property type="nucleotide sequence ID" value="NZ_JALZ01000007.1"/>
</dbReference>
<dbReference type="EMBL" id="JALZ01000007">
    <property type="protein sequence ID" value="ETX15032.1"/>
    <property type="molecule type" value="Genomic_DNA"/>
</dbReference>
<dbReference type="OrthoDB" id="9809748at2"/>
<dbReference type="PROSITE" id="PS51257">
    <property type="entry name" value="PROKAR_LIPOPROTEIN"/>
    <property type="match status" value="1"/>
</dbReference>
<dbReference type="InterPro" id="IPR005490">
    <property type="entry name" value="LD_TPept_cat_dom"/>
</dbReference>
<dbReference type="AlphaFoldDB" id="X7EGI7"/>
<dbReference type="GO" id="GO:0009252">
    <property type="term" value="P:peptidoglycan biosynthetic process"/>
    <property type="evidence" value="ECO:0007669"/>
    <property type="project" value="UniProtKB-UniPathway"/>
</dbReference>
<dbReference type="UniPathway" id="UPA00219"/>
<keyword evidence="5 7" id="KW-0573">Peptidoglycan synthesis</keyword>
<dbReference type="SUPFAM" id="SSF141523">
    <property type="entry name" value="L,D-transpeptidase catalytic domain-like"/>
    <property type="match status" value="1"/>
</dbReference>
<dbReference type="GO" id="GO:0071555">
    <property type="term" value="P:cell wall organization"/>
    <property type="evidence" value="ECO:0007669"/>
    <property type="project" value="UniProtKB-UniRule"/>
</dbReference>
<gene>
    <name evidence="10" type="ORF">OCH239_19745</name>
</gene>
<evidence type="ECO:0000256" key="4">
    <source>
        <dbReference type="ARBA" id="ARBA00022960"/>
    </source>
</evidence>
<reference evidence="10 11" key="1">
    <citation type="submission" date="2014-01" db="EMBL/GenBank/DDBJ databases">
        <title>Roseivivax halodurans JCM 10272 Genome Sequencing.</title>
        <authorList>
            <person name="Lai Q."/>
            <person name="Li G."/>
            <person name="Shao Z."/>
        </authorList>
    </citation>
    <scope>NUCLEOTIDE SEQUENCE [LARGE SCALE GENOMIC DNA]</scope>
    <source>
        <strain evidence="10 11">JCM 10272</strain>
    </source>
</reference>
<keyword evidence="6 7" id="KW-0961">Cell wall biogenesis/degradation</keyword>
<comment type="similarity">
    <text evidence="2">Belongs to the YkuD family.</text>
</comment>
<feature type="active site" description="Proton donor/acceptor" evidence="7">
    <location>
        <position position="123"/>
    </location>
</feature>
<dbReference type="GO" id="GO:0004180">
    <property type="term" value="F:carboxypeptidase activity"/>
    <property type="evidence" value="ECO:0007669"/>
    <property type="project" value="UniProtKB-ARBA"/>
</dbReference>